<dbReference type="PANTHER" id="PTHR32468">
    <property type="entry name" value="CATION/H + ANTIPORTER"/>
    <property type="match status" value="1"/>
</dbReference>
<gene>
    <name evidence="9" type="ORF">HMPREF9134_00930</name>
</gene>
<comment type="caution">
    <text evidence="9">The sequence shown here is derived from an EMBL/GenBank/DDBJ whole genome shotgun (WGS) entry which is preliminary data.</text>
</comment>
<feature type="transmembrane region" description="Helical" evidence="7">
    <location>
        <begin position="447"/>
        <end position="469"/>
    </location>
</feature>
<evidence type="ECO:0000256" key="6">
    <source>
        <dbReference type="ARBA" id="ARBA00023136"/>
    </source>
</evidence>
<dbReference type="HOGENOM" id="CLU_005126_10_2_10"/>
<feature type="transmembrane region" description="Helical" evidence="7">
    <location>
        <begin position="72"/>
        <end position="90"/>
    </location>
</feature>
<sequence length="776" mass="85852">MSKQRGLWPFVFYFIILIASVAALWGTLQLGEHLVPTTATANTNLSPASFASAFADFQQSVTHHRESTIGRLLLQILVILIAARLMGWLFRKIKQPAVIGEIVAGILLGPSLFGKLSPELFTMLFPQESLPNIQLLSNFGLILFMFAVGMELRLGDIRRQLKGSIVISHAGILLPFVLSLPLSYSIYTQYAAAYTDFTPFALFIGIAMSITAFPVLARIIQESNLQRTHLGKLSLSTAAAGDITAWLMLAAIIAISQSGSILSTGYNLLFLIGYLLVMFGIIRPLFRAAGKVYNNTEVISHGMVGVIIILLLLSSYITELLSMHALFGAFMLGLVMPEDLSFRKIISDKIEDVSLLLFLPLFFVSSGLQTELGLISGVDMWTLLGVFTLIAIVGKVGGTYISARACGQSPKNSIYLGAFMNTRGLMELVVLGIGYEMRILPPAIYTVLVLMTVITTVMTMPMIHLINLINKLRTRRTDRIDVVDKQAGAKVLLSFGRPASGASLLRLTNQLLRRGEAHPNVTALHITTDKDINSIDADKYFNDSFRPIIMEANRLAQPLETDYQVSGNVENTILSKLINERYNLLIVGAGVRLSSDEDDREATTMREQMSRRMGAFSVRTTEALLSIHSMLRDKMEFFIEKAPCSVGIFLSRSFDSPKRILLYLTTREDIRMLPYARTMAENNQGTLHIIISKALQGEKLPLHTGEEIIATLPHSFVGTTEEPDTHPEEGVESKDCHNPSEGYDLMILSYGLWRDTFDHNKALLLSLPSTLILNLK</sequence>
<evidence type="ECO:0000256" key="7">
    <source>
        <dbReference type="SAM" id="Phobius"/>
    </source>
</evidence>
<dbReference type="GO" id="GO:0016020">
    <property type="term" value="C:membrane"/>
    <property type="evidence" value="ECO:0007669"/>
    <property type="project" value="UniProtKB-SubCell"/>
</dbReference>
<evidence type="ECO:0000256" key="3">
    <source>
        <dbReference type="ARBA" id="ARBA00022692"/>
    </source>
</evidence>
<dbReference type="Proteomes" id="UP000010408">
    <property type="component" value="Unassembled WGS sequence"/>
</dbReference>
<dbReference type="RefSeq" id="WP_005469363.1">
    <property type="nucleotide sequence ID" value="NZ_KB291046.1"/>
</dbReference>
<keyword evidence="6 7" id="KW-0472">Membrane</keyword>
<feature type="transmembrane region" description="Helical" evidence="7">
    <location>
        <begin position="381"/>
        <end position="402"/>
    </location>
</feature>
<feature type="transmembrane region" description="Helical" evidence="7">
    <location>
        <begin position="233"/>
        <end position="256"/>
    </location>
</feature>
<dbReference type="eggNOG" id="COG0475">
    <property type="taxonomic scope" value="Bacteria"/>
</dbReference>
<feature type="transmembrane region" description="Helical" evidence="7">
    <location>
        <begin position="268"/>
        <end position="286"/>
    </location>
</feature>
<organism evidence="9 10">
    <name type="scientific">Porphyromonas catoniae F0037</name>
    <dbReference type="NCBI Taxonomy" id="1127696"/>
    <lineage>
        <taxon>Bacteria</taxon>
        <taxon>Pseudomonadati</taxon>
        <taxon>Bacteroidota</taxon>
        <taxon>Bacteroidia</taxon>
        <taxon>Bacteroidales</taxon>
        <taxon>Porphyromonadaceae</taxon>
        <taxon>Porphyromonas</taxon>
    </lineage>
</organism>
<feature type="transmembrane region" description="Helical" evidence="7">
    <location>
        <begin position="7"/>
        <end position="28"/>
    </location>
</feature>
<evidence type="ECO:0000313" key="9">
    <source>
        <dbReference type="EMBL" id="EKY01552.1"/>
    </source>
</evidence>
<dbReference type="InterPro" id="IPR006153">
    <property type="entry name" value="Cation/H_exchanger_TM"/>
</dbReference>
<evidence type="ECO:0000256" key="4">
    <source>
        <dbReference type="ARBA" id="ARBA00022989"/>
    </source>
</evidence>
<proteinExistence type="predicted"/>
<keyword evidence="3 7" id="KW-0812">Transmembrane</keyword>
<evidence type="ECO:0000256" key="1">
    <source>
        <dbReference type="ARBA" id="ARBA00004141"/>
    </source>
</evidence>
<protein>
    <submittedName>
        <fullName evidence="9">Transporter, CPA2 family</fullName>
    </submittedName>
</protein>
<evidence type="ECO:0000256" key="5">
    <source>
        <dbReference type="ARBA" id="ARBA00023065"/>
    </source>
</evidence>
<dbReference type="PATRIC" id="fig|1127696.3.peg.844"/>
<evidence type="ECO:0000256" key="2">
    <source>
        <dbReference type="ARBA" id="ARBA00022448"/>
    </source>
</evidence>
<comment type="subcellular location">
    <subcellularLocation>
        <location evidence="1">Membrane</location>
        <topology evidence="1">Multi-pass membrane protein</topology>
    </subcellularLocation>
</comment>
<dbReference type="STRING" id="1127696.HMPREF9134_00930"/>
<dbReference type="InterPro" id="IPR050794">
    <property type="entry name" value="CPA2_transporter"/>
</dbReference>
<reference evidence="9 10" key="1">
    <citation type="submission" date="2012-05" db="EMBL/GenBank/DDBJ databases">
        <authorList>
            <person name="Weinstock G."/>
            <person name="Sodergren E."/>
            <person name="Lobos E.A."/>
            <person name="Fulton L."/>
            <person name="Fulton R."/>
            <person name="Courtney L."/>
            <person name="Fronick C."/>
            <person name="O'Laughlin M."/>
            <person name="Godfrey J."/>
            <person name="Wilson R.M."/>
            <person name="Miner T."/>
            <person name="Farmer C."/>
            <person name="Delehaunty K."/>
            <person name="Cordes M."/>
            <person name="Minx P."/>
            <person name="Tomlinson C."/>
            <person name="Chen J."/>
            <person name="Wollam A."/>
            <person name="Pepin K.H."/>
            <person name="Bhonagiri V."/>
            <person name="Zhang X."/>
            <person name="Suruliraj S."/>
            <person name="Warren W."/>
            <person name="Mitreva M."/>
            <person name="Mardis E.R."/>
            <person name="Wilson R.K."/>
        </authorList>
    </citation>
    <scope>NUCLEOTIDE SEQUENCE [LARGE SCALE GENOMIC DNA]</scope>
    <source>
        <strain evidence="9 10">F0037</strain>
    </source>
</reference>
<feature type="transmembrane region" description="Helical" evidence="7">
    <location>
        <begin position="199"/>
        <end position="221"/>
    </location>
</feature>
<feature type="transmembrane region" description="Helical" evidence="7">
    <location>
        <begin position="133"/>
        <end position="154"/>
    </location>
</feature>
<feature type="transmembrane region" description="Helical" evidence="7">
    <location>
        <begin position="414"/>
        <end position="435"/>
    </location>
</feature>
<keyword evidence="4 7" id="KW-1133">Transmembrane helix</keyword>
<name>L1NEB8_9PORP</name>
<dbReference type="Gene3D" id="1.20.1530.20">
    <property type="match status" value="1"/>
</dbReference>
<dbReference type="GO" id="GO:1902600">
    <property type="term" value="P:proton transmembrane transport"/>
    <property type="evidence" value="ECO:0007669"/>
    <property type="project" value="InterPro"/>
</dbReference>
<keyword evidence="2" id="KW-0813">Transport</keyword>
<accession>L1NEB8</accession>
<feature type="transmembrane region" description="Helical" evidence="7">
    <location>
        <begin position="97"/>
        <end position="113"/>
    </location>
</feature>
<dbReference type="Pfam" id="PF00999">
    <property type="entry name" value="Na_H_Exchanger"/>
    <property type="match status" value="1"/>
</dbReference>
<feature type="transmembrane region" description="Helical" evidence="7">
    <location>
        <begin position="354"/>
        <end position="375"/>
    </location>
</feature>
<feature type="transmembrane region" description="Helical" evidence="7">
    <location>
        <begin position="298"/>
        <end position="317"/>
    </location>
</feature>
<evidence type="ECO:0000259" key="8">
    <source>
        <dbReference type="Pfam" id="PF00999"/>
    </source>
</evidence>
<feature type="domain" description="Cation/H+ exchanger transmembrane" evidence="8">
    <location>
        <begin position="81"/>
        <end position="457"/>
    </location>
</feature>
<evidence type="ECO:0000313" key="10">
    <source>
        <dbReference type="Proteomes" id="UP000010408"/>
    </source>
</evidence>
<dbReference type="InterPro" id="IPR038770">
    <property type="entry name" value="Na+/solute_symporter_sf"/>
</dbReference>
<dbReference type="PANTHER" id="PTHR32468:SF0">
    <property type="entry name" value="K(+)_H(+) ANTIPORTER 1"/>
    <property type="match status" value="1"/>
</dbReference>
<feature type="transmembrane region" description="Helical" evidence="7">
    <location>
        <begin position="323"/>
        <end position="342"/>
    </location>
</feature>
<dbReference type="EMBL" id="AMEQ01000025">
    <property type="protein sequence ID" value="EKY01552.1"/>
    <property type="molecule type" value="Genomic_DNA"/>
</dbReference>
<keyword evidence="5" id="KW-0406">Ion transport</keyword>
<feature type="transmembrane region" description="Helical" evidence="7">
    <location>
        <begin position="166"/>
        <end position="187"/>
    </location>
</feature>
<dbReference type="GO" id="GO:0015297">
    <property type="term" value="F:antiporter activity"/>
    <property type="evidence" value="ECO:0007669"/>
    <property type="project" value="InterPro"/>
</dbReference>
<dbReference type="AlphaFoldDB" id="L1NEB8"/>